<keyword evidence="14" id="KW-1185">Reference proteome</keyword>
<feature type="domain" description="ABC transporter" evidence="11">
    <location>
        <begin position="287"/>
        <end position="521"/>
    </location>
</feature>
<dbReference type="PANTHER" id="PTHR30183">
    <property type="entry name" value="MOLYBDENUM TRANSPORT SYSTEM PERMEASE PROTEIN MODB"/>
    <property type="match status" value="1"/>
</dbReference>
<feature type="region of interest" description="Disordered" evidence="10">
    <location>
        <begin position="611"/>
        <end position="640"/>
    </location>
</feature>
<evidence type="ECO:0000256" key="7">
    <source>
        <dbReference type="ARBA" id="ARBA00022989"/>
    </source>
</evidence>
<accession>A0ABQ6VFD3</accession>
<dbReference type="InterPro" id="IPR027417">
    <property type="entry name" value="P-loop_NTPase"/>
</dbReference>
<evidence type="ECO:0000256" key="9">
    <source>
        <dbReference type="RuleBase" id="RU363032"/>
    </source>
</evidence>
<dbReference type="EMBL" id="WBZJ01000001">
    <property type="protein sequence ID" value="KAB3523121.1"/>
    <property type="molecule type" value="Genomic_DNA"/>
</dbReference>
<evidence type="ECO:0000313" key="14">
    <source>
        <dbReference type="Proteomes" id="UP000436181"/>
    </source>
</evidence>
<evidence type="ECO:0000256" key="3">
    <source>
        <dbReference type="ARBA" id="ARBA00022475"/>
    </source>
</evidence>
<keyword evidence="2 9" id="KW-0813">Transport</keyword>
<reference evidence="13 14" key="1">
    <citation type="submission" date="2019-10" db="EMBL/GenBank/DDBJ databases">
        <title>Corynebacterium sp novel species isolated from the respiratory tract of Marmot.</title>
        <authorList>
            <person name="Zhang G."/>
        </authorList>
    </citation>
    <scope>NUCLEOTIDE SEQUENCE [LARGE SCALE GENOMIC DNA]</scope>
    <source>
        <strain evidence="13 14">336</strain>
    </source>
</reference>
<comment type="similarity">
    <text evidence="9">Belongs to the binding-protein-dependent transport system permease family.</text>
</comment>
<organism evidence="13 14">
    <name type="scientific">Corynebacterium zhongnanshanii</name>
    <dbReference type="NCBI Taxonomy" id="2768834"/>
    <lineage>
        <taxon>Bacteria</taxon>
        <taxon>Bacillati</taxon>
        <taxon>Actinomycetota</taxon>
        <taxon>Actinomycetes</taxon>
        <taxon>Mycobacteriales</taxon>
        <taxon>Corynebacteriaceae</taxon>
        <taxon>Corynebacterium</taxon>
    </lineage>
</organism>
<dbReference type="PROSITE" id="PS50928">
    <property type="entry name" value="ABC_TM1"/>
    <property type="match status" value="1"/>
</dbReference>
<dbReference type="PANTHER" id="PTHR30183:SF3">
    <property type="entry name" value="MOLYBDENUM TRANSPORT SYSTEM PERMEASE PROTEIN MODB"/>
    <property type="match status" value="1"/>
</dbReference>
<dbReference type="SUPFAM" id="SSF52540">
    <property type="entry name" value="P-loop containing nucleoside triphosphate hydrolases"/>
    <property type="match status" value="1"/>
</dbReference>
<feature type="transmembrane region" description="Helical" evidence="9">
    <location>
        <begin position="93"/>
        <end position="114"/>
    </location>
</feature>
<comment type="caution">
    <text evidence="13">The sequence shown here is derived from an EMBL/GenBank/DDBJ whole genome shotgun (WGS) entry which is preliminary data.</text>
</comment>
<dbReference type="SUPFAM" id="SSF161098">
    <property type="entry name" value="MetI-like"/>
    <property type="match status" value="1"/>
</dbReference>
<sequence>MIAPAHQRPAPAATALAALALLLIAVPLLALSLRVPWGEVGTVLAQPDTIDLLKVTIFSTVQATAIAVPLGVAAALWLNALRAGTMSTLILRLLMYLPLALPPVVGGLALSAAFGATGLATPVLNALGQDFAFTFPAVVLSHVFIALPFVIVTMDAAIGRLPRTVEASASGVGMGRGAILWRITLPALAPAIGSSVGLAAARSLGEFGTTLTFAGSYPGVTRTLPIGVYLTREFNPDHAYVLAVLLILLAVAAILLTLAPQGVRALVRRRRSLRTPVTPGAVVLPPIKTDAVARVLSALHILPESDAGRGPAVEIRATDKDGAPWTARFPGGQTTAIIGDNGAGKTTLAQLITGGWTGARVSFEGDAARGQRPGVILLTQDPGLPSTTTALKAVAMVSGNADEARQLFRAAGLSDMADTPVPLLSGGQAAQVALLRALAARPRVLILDEPLAAVDHASAGRWRAIFQQLRGLTVLLISHDPADIATLADSVAVMEKGRVVSVDSVEQALACPATEFAASMMGLNRVIGRVVGHVDGGADGGMDGRVISDGDEFVAVRVPGGKAGGSVRFVGVPSPGTSGSSETYSDKTCSGETSPTGTVIFAASAVSITRGQSSVPDSPAAPGSSAVNSNPADSTPPVNTLPGVVQYLDTDARTGHSVVSIALLPTGVEGAESTEKPQGTEGAHMPQQPTVIRALVSLHTLTELSLAPGDAVTARIAATAVTIR</sequence>
<protein>
    <submittedName>
        <fullName evidence="13">ATP-binding cassette domain-containing protein</fullName>
    </submittedName>
</protein>
<feature type="compositionally biased region" description="Polar residues" evidence="10">
    <location>
        <begin position="625"/>
        <end position="638"/>
    </location>
</feature>
<name>A0ABQ6VFD3_9CORY</name>
<comment type="subcellular location">
    <subcellularLocation>
        <location evidence="1 9">Cell membrane</location>
        <topology evidence="1 9">Multi-pass membrane protein</topology>
    </subcellularLocation>
</comment>
<dbReference type="InterPro" id="IPR000515">
    <property type="entry name" value="MetI-like"/>
</dbReference>
<dbReference type="Pfam" id="PF00528">
    <property type="entry name" value="BPD_transp_1"/>
    <property type="match status" value="1"/>
</dbReference>
<evidence type="ECO:0000256" key="10">
    <source>
        <dbReference type="SAM" id="MobiDB-lite"/>
    </source>
</evidence>
<keyword evidence="7 9" id="KW-1133">Transmembrane helix</keyword>
<feature type="transmembrane region" description="Helical" evidence="9">
    <location>
        <begin position="134"/>
        <end position="158"/>
    </location>
</feature>
<feature type="domain" description="ABC transmembrane type-1" evidence="12">
    <location>
        <begin position="53"/>
        <end position="257"/>
    </location>
</feature>
<dbReference type="InterPro" id="IPR003593">
    <property type="entry name" value="AAA+_ATPase"/>
</dbReference>
<keyword evidence="3" id="KW-1003">Cell membrane</keyword>
<feature type="transmembrane region" description="Helical" evidence="9">
    <location>
        <begin position="239"/>
        <end position="259"/>
    </location>
</feature>
<keyword evidence="4 9" id="KW-0812">Transmembrane</keyword>
<evidence type="ECO:0000256" key="1">
    <source>
        <dbReference type="ARBA" id="ARBA00004651"/>
    </source>
</evidence>
<proteinExistence type="inferred from homology"/>
<dbReference type="RefSeq" id="WP_151843910.1">
    <property type="nucleotide sequence ID" value="NZ_WBZJ01000001.1"/>
</dbReference>
<evidence type="ECO:0000256" key="2">
    <source>
        <dbReference type="ARBA" id="ARBA00022448"/>
    </source>
</evidence>
<dbReference type="Gene3D" id="3.40.50.300">
    <property type="entry name" value="P-loop containing nucleotide triphosphate hydrolases"/>
    <property type="match status" value="1"/>
</dbReference>
<dbReference type="Pfam" id="PF00005">
    <property type="entry name" value="ABC_tran"/>
    <property type="match status" value="1"/>
</dbReference>
<feature type="transmembrane region" description="Helical" evidence="9">
    <location>
        <begin position="56"/>
        <end position="81"/>
    </location>
</feature>
<evidence type="ECO:0000256" key="5">
    <source>
        <dbReference type="ARBA" id="ARBA00022741"/>
    </source>
</evidence>
<dbReference type="PROSITE" id="PS50893">
    <property type="entry name" value="ABC_TRANSPORTER_2"/>
    <property type="match status" value="1"/>
</dbReference>
<dbReference type="CDD" id="cd06261">
    <property type="entry name" value="TM_PBP2"/>
    <property type="match status" value="1"/>
</dbReference>
<evidence type="ECO:0000313" key="13">
    <source>
        <dbReference type="EMBL" id="KAB3523121.1"/>
    </source>
</evidence>
<gene>
    <name evidence="13" type="ORF">F8377_02945</name>
</gene>
<dbReference type="InterPro" id="IPR003439">
    <property type="entry name" value="ABC_transporter-like_ATP-bd"/>
</dbReference>
<dbReference type="Gene3D" id="2.40.50.100">
    <property type="match status" value="1"/>
</dbReference>
<keyword evidence="8 9" id="KW-0472">Membrane</keyword>
<feature type="region of interest" description="Disordered" evidence="10">
    <location>
        <begin position="569"/>
        <end position="593"/>
    </location>
</feature>
<evidence type="ECO:0000256" key="8">
    <source>
        <dbReference type="ARBA" id="ARBA00023136"/>
    </source>
</evidence>
<evidence type="ECO:0000259" key="12">
    <source>
        <dbReference type="PROSITE" id="PS50928"/>
    </source>
</evidence>
<keyword evidence="6 13" id="KW-0067">ATP-binding</keyword>
<dbReference type="InterPro" id="IPR035906">
    <property type="entry name" value="MetI-like_sf"/>
</dbReference>
<dbReference type="Gene3D" id="1.10.3720.10">
    <property type="entry name" value="MetI-like"/>
    <property type="match status" value="1"/>
</dbReference>
<evidence type="ECO:0000256" key="4">
    <source>
        <dbReference type="ARBA" id="ARBA00022692"/>
    </source>
</evidence>
<feature type="compositionally biased region" description="Low complexity" evidence="10">
    <location>
        <begin position="570"/>
        <end position="583"/>
    </location>
</feature>
<keyword evidence="5" id="KW-0547">Nucleotide-binding</keyword>
<dbReference type="SMART" id="SM00382">
    <property type="entry name" value="AAA"/>
    <property type="match status" value="1"/>
</dbReference>
<dbReference type="GO" id="GO:0005524">
    <property type="term" value="F:ATP binding"/>
    <property type="evidence" value="ECO:0007669"/>
    <property type="project" value="UniProtKB-KW"/>
</dbReference>
<evidence type="ECO:0000256" key="6">
    <source>
        <dbReference type="ARBA" id="ARBA00022840"/>
    </source>
</evidence>
<evidence type="ECO:0000259" key="11">
    <source>
        <dbReference type="PROSITE" id="PS50893"/>
    </source>
</evidence>
<dbReference type="Proteomes" id="UP000436181">
    <property type="component" value="Unassembled WGS sequence"/>
</dbReference>